<dbReference type="EMBL" id="EAAA01000929">
    <property type="status" value="NOT_ANNOTATED_CDS"/>
    <property type="molecule type" value="Genomic_DNA"/>
</dbReference>
<accession>H2Y329</accession>
<protein>
    <submittedName>
        <fullName evidence="1">Uncharacterized protein</fullName>
    </submittedName>
</protein>
<organism evidence="1 2">
    <name type="scientific">Ciona intestinalis</name>
    <name type="common">Transparent sea squirt</name>
    <name type="synonym">Ascidia intestinalis</name>
    <dbReference type="NCBI Taxonomy" id="7719"/>
    <lineage>
        <taxon>Eukaryota</taxon>
        <taxon>Metazoa</taxon>
        <taxon>Chordata</taxon>
        <taxon>Tunicata</taxon>
        <taxon>Ascidiacea</taxon>
        <taxon>Phlebobranchia</taxon>
        <taxon>Cionidae</taxon>
        <taxon>Ciona</taxon>
    </lineage>
</organism>
<dbReference type="Ensembl" id="ENSCINT00000036539.1">
    <property type="protein sequence ID" value="ENSCINP00000036314.1"/>
    <property type="gene ID" value="ENSCING00000018158.1"/>
</dbReference>
<sequence length="58" mass="6698">MPNFITENKNKPWIEKAYTIGNVTACKKLPRGDCCTVRIKSVALKNDKILRTTELRLY</sequence>
<reference evidence="1" key="3">
    <citation type="submission" date="2025-08" db="UniProtKB">
        <authorList>
            <consortium name="Ensembl"/>
        </authorList>
    </citation>
    <scope>IDENTIFICATION</scope>
</reference>
<dbReference type="HOGENOM" id="CLU_2978422_0_0_1"/>
<dbReference type="AlphaFoldDB" id="H2Y329"/>
<reference evidence="1" key="2">
    <citation type="journal article" date="2008" name="Genome Biol.">
        <title>Improved genome assembly and evidence-based global gene model set for the chordate Ciona intestinalis: new insight into intron and operon populations.</title>
        <authorList>
            <person name="Satou Y."/>
            <person name="Mineta K."/>
            <person name="Ogasawara M."/>
            <person name="Sasakura Y."/>
            <person name="Shoguchi E."/>
            <person name="Ueno K."/>
            <person name="Yamada L."/>
            <person name="Matsumoto J."/>
            <person name="Wasserscheid J."/>
            <person name="Dewar K."/>
            <person name="Wiley G.B."/>
            <person name="Macmil S.L."/>
            <person name="Roe B.A."/>
            <person name="Zeller R.W."/>
            <person name="Hastings K.E."/>
            <person name="Lemaire P."/>
            <person name="Lindquist E."/>
            <person name="Endo T."/>
            <person name="Hotta K."/>
            <person name="Inaba K."/>
        </authorList>
    </citation>
    <scope>NUCLEOTIDE SEQUENCE [LARGE SCALE GENOMIC DNA]</scope>
    <source>
        <strain evidence="1">wild type</strain>
    </source>
</reference>
<dbReference type="Proteomes" id="UP000008144">
    <property type="component" value="Chromosome 12"/>
</dbReference>
<keyword evidence="2" id="KW-1185">Reference proteome</keyword>
<proteinExistence type="predicted"/>
<reference evidence="1" key="4">
    <citation type="submission" date="2025-09" db="UniProtKB">
        <authorList>
            <consortium name="Ensembl"/>
        </authorList>
    </citation>
    <scope>IDENTIFICATION</scope>
</reference>
<reference evidence="2" key="1">
    <citation type="journal article" date="2002" name="Science">
        <title>The draft genome of Ciona intestinalis: insights into chordate and vertebrate origins.</title>
        <authorList>
            <person name="Dehal P."/>
            <person name="Satou Y."/>
            <person name="Campbell R.K."/>
            <person name="Chapman J."/>
            <person name="Degnan B."/>
            <person name="De Tomaso A."/>
            <person name="Davidson B."/>
            <person name="Di Gregorio A."/>
            <person name="Gelpke M."/>
            <person name="Goodstein D.M."/>
            <person name="Harafuji N."/>
            <person name="Hastings K.E."/>
            <person name="Ho I."/>
            <person name="Hotta K."/>
            <person name="Huang W."/>
            <person name="Kawashima T."/>
            <person name="Lemaire P."/>
            <person name="Martinez D."/>
            <person name="Meinertzhagen I.A."/>
            <person name="Necula S."/>
            <person name="Nonaka M."/>
            <person name="Putnam N."/>
            <person name="Rash S."/>
            <person name="Saiga H."/>
            <person name="Satake M."/>
            <person name="Terry A."/>
            <person name="Yamada L."/>
            <person name="Wang H.G."/>
            <person name="Awazu S."/>
            <person name="Azumi K."/>
            <person name="Boore J."/>
            <person name="Branno M."/>
            <person name="Chin-Bow S."/>
            <person name="DeSantis R."/>
            <person name="Doyle S."/>
            <person name="Francino P."/>
            <person name="Keys D.N."/>
            <person name="Haga S."/>
            <person name="Hayashi H."/>
            <person name="Hino K."/>
            <person name="Imai K.S."/>
            <person name="Inaba K."/>
            <person name="Kano S."/>
            <person name="Kobayashi K."/>
            <person name="Kobayashi M."/>
            <person name="Lee B.I."/>
            <person name="Makabe K.W."/>
            <person name="Manohar C."/>
            <person name="Matassi G."/>
            <person name="Medina M."/>
            <person name="Mochizuki Y."/>
            <person name="Mount S."/>
            <person name="Morishita T."/>
            <person name="Miura S."/>
            <person name="Nakayama A."/>
            <person name="Nishizaka S."/>
            <person name="Nomoto H."/>
            <person name="Ohta F."/>
            <person name="Oishi K."/>
            <person name="Rigoutsos I."/>
            <person name="Sano M."/>
            <person name="Sasaki A."/>
            <person name="Sasakura Y."/>
            <person name="Shoguchi E."/>
            <person name="Shin-i T."/>
            <person name="Spagnuolo A."/>
            <person name="Stainier D."/>
            <person name="Suzuki M.M."/>
            <person name="Tassy O."/>
            <person name="Takatori N."/>
            <person name="Tokuoka M."/>
            <person name="Yagi K."/>
            <person name="Yoshizaki F."/>
            <person name="Wada S."/>
            <person name="Zhang C."/>
            <person name="Hyatt P.D."/>
            <person name="Larimer F."/>
            <person name="Detter C."/>
            <person name="Doggett N."/>
            <person name="Glavina T."/>
            <person name="Hawkins T."/>
            <person name="Richardson P."/>
            <person name="Lucas S."/>
            <person name="Kohara Y."/>
            <person name="Levine M."/>
            <person name="Satoh N."/>
            <person name="Rokhsar D.S."/>
        </authorList>
    </citation>
    <scope>NUCLEOTIDE SEQUENCE [LARGE SCALE GENOMIC DNA]</scope>
</reference>
<dbReference type="InParanoid" id="H2Y329"/>
<evidence type="ECO:0000313" key="2">
    <source>
        <dbReference type="Proteomes" id="UP000008144"/>
    </source>
</evidence>
<evidence type="ECO:0000313" key="1">
    <source>
        <dbReference type="Ensembl" id="ENSCINP00000036314.1"/>
    </source>
</evidence>
<name>H2Y329_CIOIN</name>